<keyword evidence="1" id="KW-0812">Transmembrane</keyword>
<feature type="transmembrane region" description="Helical" evidence="1">
    <location>
        <begin position="30"/>
        <end position="48"/>
    </location>
</feature>
<name>A0ABQ7QJ90_PLUXY</name>
<organism evidence="2 3">
    <name type="scientific">Plutella xylostella</name>
    <name type="common">Diamondback moth</name>
    <name type="synonym">Plutella maculipennis</name>
    <dbReference type="NCBI Taxonomy" id="51655"/>
    <lineage>
        <taxon>Eukaryota</taxon>
        <taxon>Metazoa</taxon>
        <taxon>Ecdysozoa</taxon>
        <taxon>Arthropoda</taxon>
        <taxon>Hexapoda</taxon>
        <taxon>Insecta</taxon>
        <taxon>Pterygota</taxon>
        <taxon>Neoptera</taxon>
        <taxon>Endopterygota</taxon>
        <taxon>Lepidoptera</taxon>
        <taxon>Glossata</taxon>
        <taxon>Ditrysia</taxon>
        <taxon>Yponomeutoidea</taxon>
        <taxon>Plutellidae</taxon>
        <taxon>Plutella</taxon>
    </lineage>
</organism>
<dbReference type="EMBL" id="JAHIBW010000014">
    <property type="protein sequence ID" value="KAG7304983.1"/>
    <property type="molecule type" value="Genomic_DNA"/>
</dbReference>
<evidence type="ECO:0000313" key="3">
    <source>
        <dbReference type="Proteomes" id="UP000823941"/>
    </source>
</evidence>
<evidence type="ECO:0000256" key="1">
    <source>
        <dbReference type="SAM" id="Phobius"/>
    </source>
</evidence>
<evidence type="ECO:0000313" key="2">
    <source>
        <dbReference type="EMBL" id="KAG7304983.1"/>
    </source>
</evidence>
<dbReference type="Proteomes" id="UP000823941">
    <property type="component" value="Chromosome 14"/>
</dbReference>
<keyword evidence="1" id="KW-0472">Membrane</keyword>
<proteinExistence type="predicted"/>
<protein>
    <submittedName>
        <fullName evidence="2">Uncharacterized protein</fullName>
    </submittedName>
</protein>
<reference evidence="2 3" key="1">
    <citation type="submission" date="2021-06" db="EMBL/GenBank/DDBJ databases">
        <title>A haploid diamondback moth (Plutella xylostella L.) genome assembly resolves 31 chromosomes and identifies a diamide resistance mutation.</title>
        <authorList>
            <person name="Ward C.M."/>
            <person name="Perry K.D."/>
            <person name="Baker G."/>
            <person name="Powis K."/>
            <person name="Heckel D.G."/>
            <person name="Baxter S.W."/>
        </authorList>
    </citation>
    <scope>NUCLEOTIDE SEQUENCE [LARGE SCALE GENOMIC DNA]</scope>
    <source>
        <strain evidence="2 3">LV</strain>
        <tissue evidence="2">Single pupa</tissue>
    </source>
</reference>
<keyword evidence="1" id="KW-1133">Transmembrane helix</keyword>
<keyword evidence="3" id="KW-1185">Reference proteome</keyword>
<sequence>MPGQDKYITMLERMQNKFTRFLYLKMYGVYPFYPLMYPTLFVLGMVGYNKLEVRRNLALVMFLTKVVRGLECNPNVLKLLKFVVPSSSLRRRKNRMFEVPLGKTALVNEAPLTRGIRLLNILADEIDILVCKMSELEKAVIYLMGYGNTK</sequence>
<gene>
    <name evidence="2" type="ORF">JYU34_010417</name>
</gene>
<comment type="caution">
    <text evidence="2">The sequence shown here is derived from an EMBL/GenBank/DDBJ whole genome shotgun (WGS) entry which is preliminary data.</text>
</comment>
<accession>A0ABQ7QJ90</accession>